<accession>B1Y6R8</accession>
<feature type="transmembrane region" description="Helical" evidence="10">
    <location>
        <begin position="80"/>
        <end position="101"/>
    </location>
</feature>
<dbReference type="PANTHER" id="PTHR30151">
    <property type="entry name" value="ALKANE SULFONATE ABC TRANSPORTER-RELATED, MEMBRANE SUBUNIT"/>
    <property type="match status" value="1"/>
</dbReference>
<evidence type="ECO:0000256" key="7">
    <source>
        <dbReference type="ARBA" id="ARBA00022989"/>
    </source>
</evidence>
<feature type="transmembrane region" description="Helical" evidence="10">
    <location>
        <begin position="256"/>
        <end position="281"/>
    </location>
</feature>
<reference evidence="12 13" key="1">
    <citation type="submission" date="2008-03" db="EMBL/GenBank/DDBJ databases">
        <title>Complete sequence of Leptothrix cholodnii SP-6.</title>
        <authorList>
            <consortium name="US DOE Joint Genome Institute"/>
            <person name="Copeland A."/>
            <person name="Lucas S."/>
            <person name="Lapidus A."/>
            <person name="Glavina del Rio T."/>
            <person name="Dalin E."/>
            <person name="Tice H."/>
            <person name="Bruce D."/>
            <person name="Goodwin L."/>
            <person name="Pitluck S."/>
            <person name="Chertkov O."/>
            <person name="Brettin T."/>
            <person name="Detter J.C."/>
            <person name="Han C."/>
            <person name="Kuske C.R."/>
            <person name="Schmutz J."/>
            <person name="Larimer F."/>
            <person name="Land M."/>
            <person name="Hauser L."/>
            <person name="Kyrpides N."/>
            <person name="Lykidis A."/>
            <person name="Emerson D."/>
            <person name="Richardson P."/>
        </authorList>
    </citation>
    <scope>NUCLEOTIDE SEQUENCE [LARGE SCALE GENOMIC DNA]</scope>
    <source>
        <strain evidence="13">ATCC 51168 / LMG 8142 / SP-6</strain>
    </source>
</reference>
<evidence type="ECO:0000313" key="12">
    <source>
        <dbReference type="EMBL" id="ACB36096.1"/>
    </source>
</evidence>
<dbReference type="SUPFAM" id="SSF161098">
    <property type="entry name" value="MetI-like"/>
    <property type="match status" value="1"/>
</dbReference>
<sequence precursor="true">MNASTLSLSAMAPTAGPANLPAGTAPRQASAAASEVVAHPAAAALAGAAAAARAATSSSTADVVLREQGAALARAQRRRALAKVLAPAVGFALFLLLWQAVSLAGDKQLPGPAPVWEAAVKLFSDPFYSNGPNDQGIGWNVLSSLQRVAMGFGLAALVGIPLGFMIGRFNFLNQMLDPLISLLRPVSPLAWLPIGLMVFQAANPAAIWTIFICSIWPMVINTAVGVRQVPQDYLNVARVLELSEWTVMRKILFPAVLPYMLTGVRLAVGTAWLVIVAAEMLTGGQGIGFWLWDEWNNLNVAHILIAIFVIGGVGLALEALLMAIARRFEYA</sequence>
<comment type="similarity">
    <text evidence="10">Belongs to the binding-protein-dependent transport system permease family.</text>
</comment>
<dbReference type="GO" id="GO:0006811">
    <property type="term" value="P:monoatomic ion transport"/>
    <property type="evidence" value="ECO:0007669"/>
    <property type="project" value="UniProtKB-KW"/>
</dbReference>
<dbReference type="InterPro" id="IPR035906">
    <property type="entry name" value="MetI-like_sf"/>
</dbReference>
<dbReference type="STRING" id="395495.Lcho_3842"/>
<keyword evidence="8" id="KW-0406">Ion transport</keyword>
<evidence type="ECO:0000256" key="1">
    <source>
        <dbReference type="ARBA" id="ARBA00004533"/>
    </source>
</evidence>
<dbReference type="PROSITE" id="PS50928">
    <property type="entry name" value="ABC_TM1"/>
    <property type="match status" value="1"/>
</dbReference>
<keyword evidence="13" id="KW-1185">Reference proteome</keyword>
<dbReference type="FunFam" id="1.10.3720.10:FF:000003">
    <property type="entry name" value="Aliphatic sulfonate ABC transporter permease"/>
    <property type="match status" value="1"/>
</dbReference>
<evidence type="ECO:0000256" key="5">
    <source>
        <dbReference type="ARBA" id="ARBA00022519"/>
    </source>
</evidence>
<feature type="transmembrane region" description="Helical" evidence="10">
    <location>
        <begin position="179"/>
        <end position="199"/>
    </location>
</feature>
<keyword evidence="6 10" id="KW-0812">Transmembrane</keyword>
<dbReference type="AlphaFoldDB" id="B1Y6R8"/>
<dbReference type="Proteomes" id="UP000001693">
    <property type="component" value="Chromosome"/>
</dbReference>
<keyword evidence="4" id="KW-1003">Cell membrane</keyword>
<keyword evidence="9 10" id="KW-0472">Membrane</keyword>
<evidence type="ECO:0000256" key="8">
    <source>
        <dbReference type="ARBA" id="ARBA00023065"/>
    </source>
</evidence>
<dbReference type="InterPro" id="IPR005889">
    <property type="entry name" value="NtrB"/>
</dbReference>
<dbReference type="Gene3D" id="1.10.3720.10">
    <property type="entry name" value="MetI-like"/>
    <property type="match status" value="1"/>
</dbReference>
<evidence type="ECO:0000256" key="2">
    <source>
        <dbReference type="ARBA" id="ARBA00004651"/>
    </source>
</evidence>
<feature type="domain" description="ABC transmembrane type-1" evidence="11">
    <location>
        <begin position="141"/>
        <end position="326"/>
    </location>
</feature>
<dbReference type="CDD" id="cd06261">
    <property type="entry name" value="TM_PBP2"/>
    <property type="match status" value="1"/>
</dbReference>
<evidence type="ECO:0000256" key="10">
    <source>
        <dbReference type="RuleBase" id="RU363032"/>
    </source>
</evidence>
<dbReference type="PANTHER" id="PTHR30151:SF7">
    <property type="entry name" value="NITRATE IMPORT PERMEASE PROTEIN NRTB"/>
    <property type="match status" value="1"/>
</dbReference>
<comment type="subcellular location">
    <subcellularLocation>
        <location evidence="1">Cell inner membrane</location>
    </subcellularLocation>
    <subcellularLocation>
        <location evidence="2 10">Cell membrane</location>
        <topology evidence="2 10">Multi-pass membrane protein</topology>
    </subcellularLocation>
</comment>
<dbReference type="GO" id="GO:0042918">
    <property type="term" value="P:alkanesulfonate transmembrane transport"/>
    <property type="evidence" value="ECO:0007669"/>
    <property type="project" value="UniProtKB-ARBA"/>
</dbReference>
<dbReference type="RefSeq" id="WP_012348843.1">
    <property type="nucleotide sequence ID" value="NC_010524.1"/>
</dbReference>
<organism evidence="12 13">
    <name type="scientific">Leptothrix cholodnii (strain ATCC 51168 / LMG 8142 / SP-6)</name>
    <name type="common">Leptothrix discophora (strain SP-6)</name>
    <dbReference type="NCBI Taxonomy" id="395495"/>
    <lineage>
        <taxon>Bacteria</taxon>
        <taxon>Pseudomonadati</taxon>
        <taxon>Pseudomonadota</taxon>
        <taxon>Betaproteobacteria</taxon>
        <taxon>Burkholderiales</taxon>
        <taxon>Sphaerotilaceae</taxon>
        <taxon>Leptothrix</taxon>
    </lineage>
</organism>
<evidence type="ECO:0000259" key="11">
    <source>
        <dbReference type="PROSITE" id="PS50928"/>
    </source>
</evidence>
<dbReference type="eggNOG" id="COG0600">
    <property type="taxonomic scope" value="Bacteria"/>
</dbReference>
<evidence type="ECO:0000256" key="6">
    <source>
        <dbReference type="ARBA" id="ARBA00022692"/>
    </source>
</evidence>
<protein>
    <submittedName>
        <fullName evidence="12">Nitrate ABC transporter, inner membrane subunit</fullName>
    </submittedName>
</protein>
<keyword evidence="5" id="KW-0997">Cell inner membrane</keyword>
<evidence type="ECO:0000313" key="13">
    <source>
        <dbReference type="Proteomes" id="UP000001693"/>
    </source>
</evidence>
<dbReference type="EMBL" id="CP001013">
    <property type="protein sequence ID" value="ACB36096.1"/>
    <property type="molecule type" value="Genomic_DNA"/>
</dbReference>
<dbReference type="Pfam" id="PF00528">
    <property type="entry name" value="BPD_transp_1"/>
    <property type="match status" value="1"/>
</dbReference>
<keyword evidence="7 10" id="KW-1133">Transmembrane helix</keyword>
<keyword evidence="3 10" id="KW-0813">Transport</keyword>
<evidence type="ECO:0000256" key="4">
    <source>
        <dbReference type="ARBA" id="ARBA00022475"/>
    </source>
</evidence>
<proteinExistence type="inferred from homology"/>
<dbReference type="KEGG" id="lch:Lcho_3842"/>
<dbReference type="NCBIfam" id="TIGR01183">
    <property type="entry name" value="ntrB"/>
    <property type="match status" value="1"/>
</dbReference>
<evidence type="ECO:0000256" key="3">
    <source>
        <dbReference type="ARBA" id="ARBA00022448"/>
    </source>
</evidence>
<gene>
    <name evidence="12" type="ordered locus">Lcho_3842</name>
</gene>
<evidence type="ECO:0000256" key="9">
    <source>
        <dbReference type="ARBA" id="ARBA00023136"/>
    </source>
</evidence>
<name>B1Y6R8_LEPCP</name>
<feature type="transmembrane region" description="Helical" evidence="10">
    <location>
        <begin position="205"/>
        <end position="224"/>
    </location>
</feature>
<feature type="transmembrane region" description="Helical" evidence="10">
    <location>
        <begin position="148"/>
        <end position="167"/>
    </location>
</feature>
<dbReference type="HOGENOM" id="CLU_046113_1_1_4"/>
<dbReference type="GO" id="GO:0005886">
    <property type="term" value="C:plasma membrane"/>
    <property type="evidence" value="ECO:0007669"/>
    <property type="project" value="UniProtKB-SubCell"/>
</dbReference>
<dbReference type="GO" id="GO:0015112">
    <property type="term" value="F:nitrate transmembrane transporter activity"/>
    <property type="evidence" value="ECO:0007669"/>
    <property type="project" value="InterPro"/>
</dbReference>
<dbReference type="InterPro" id="IPR000515">
    <property type="entry name" value="MetI-like"/>
</dbReference>
<feature type="transmembrane region" description="Helical" evidence="10">
    <location>
        <begin position="301"/>
        <end position="325"/>
    </location>
</feature>